<dbReference type="AlphaFoldDB" id="A0A183R1P9"/>
<reference evidence="3" key="2">
    <citation type="submission" date="2023-11" db="UniProtKB">
        <authorList>
            <consortium name="WormBaseParasite"/>
        </authorList>
    </citation>
    <scope>IDENTIFICATION</scope>
</reference>
<dbReference type="Pfam" id="PF25356">
    <property type="entry name" value="PH_trem"/>
    <property type="match status" value="1"/>
</dbReference>
<dbReference type="InterPro" id="IPR057376">
    <property type="entry name" value="PH_trem"/>
</dbReference>
<name>A0A183R1P9_9TREM</name>
<organism evidence="2 3">
    <name type="scientific">Schistosoma rodhaini</name>
    <dbReference type="NCBI Taxonomy" id="6188"/>
    <lineage>
        <taxon>Eukaryota</taxon>
        <taxon>Metazoa</taxon>
        <taxon>Spiralia</taxon>
        <taxon>Lophotrochozoa</taxon>
        <taxon>Platyhelminthes</taxon>
        <taxon>Trematoda</taxon>
        <taxon>Digenea</taxon>
        <taxon>Strigeidida</taxon>
        <taxon>Schistosomatoidea</taxon>
        <taxon>Schistosomatidae</taxon>
        <taxon>Schistosoma</taxon>
    </lineage>
</organism>
<protein>
    <submittedName>
        <fullName evidence="3">PID domain-containing protein</fullName>
    </submittedName>
</protein>
<dbReference type="Proteomes" id="UP000050792">
    <property type="component" value="Unassembled WGS sequence"/>
</dbReference>
<evidence type="ECO:0000313" key="3">
    <source>
        <dbReference type="WBParaSite" id="SRDH1_18030.1"/>
    </source>
</evidence>
<evidence type="ECO:0000259" key="1">
    <source>
        <dbReference type="Pfam" id="PF25356"/>
    </source>
</evidence>
<reference evidence="2" key="1">
    <citation type="submission" date="2022-06" db="EMBL/GenBank/DDBJ databases">
        <authorList>
            <person name="Berger JAMES D."/>
            <person name="Berger JAMES D."/>
        </authorList>
    </citation>
    <scope>NUCLEOTIDE SEQUENCE [LARGE SCALE GENOMIC DNA]</scope>
</reference>
<feature type="domain" description="Trematode PH-like" evidence="1">
    <location>
        <begin position="28"/>
        <end position="154"/>
    </location>
</feature>
<evidence type="ECO:0000313" key="2">
    <source>
        <dbReference type="Proteomes" id="UP000050792"/>
    </source>
</evidence>
<sequence>MSRKSIKKSTLSSSVPSLIGKDYDLHEPIYFKCRGKLFLQKTLKPNEEFDKEIMKKLVNIKKIVQPQERIIYLTENGLRIKAYKNSSNFYTRIFLKYDQIETIYISEGKKSILVLGINSKDKKIRAYECTRFKDRDEFKELCNLLVQACENNERKLIHLNRIGTLSMSSLYDSMKSNRGSLGSIVWTLSGESDNEFQKQLEDHKYQNDLKENENDVRKVITQYSKQSSVTSIISSNLRNEKGTVNSMNSEIEISDSEDSDSVHLYNGVNSGFKEVTYEDDDHYYASEIYKEDDFKEPILTPIFHADDETAKLYYRTSYDSHSLEENYEKTDLYPPSEWPAGVTFICPDAKSGATITHLGPVYLYSERFVDVNSDCIEKQTAT</sequence>
<accession>A0A183R1P9</accession>
<dbReference type="WBParaSite" id="SRDH1_18030.1">
    <property type="protein sequence ID" value="SRDH1_18030.1"/>
    <property type="gene ID" value="SRDH1_18030"/>
</dbReference>
<proteinExistence type="predicted"/>
<keyword evidence="2" id="KW-1185">Reference proteome</keyword>